<dbReference type="STRING" id="755732.Fluta_3265"/>
<dbReference type="PANTHER" id="PTHR38050:SF2">
    <property type="entry name" value="FERULOYL ESTERASE C-RELATED"/>
    <property type="match status" value="1"/>
</dbReference>
<evidence type="ECO:0000256" key="2">
    <source>
        <dbReference type="ARBA" id="ARBA00022525"/>
    </source>
</evidence>
<evidence type="ECO:0000256" key="5">
    <source>
        <dbReference type="ARBA" id="ARBA00022801"/>
    </source>
</evidence>
<evidence type="ECO:0000259" key="9">
    <source>
        <dbReference type="Pfam" id="PF18962"/>
    </source>
</evidence>
<keyword evidence="11" id="KW-1185">Reference proteome</keyword>
<proteinExistence type="predicted"/>
<dbReference type="InterPro" id="IPR010126">
    <property type="entry name" value="Esterase_phb"/>
</dbReference>
<dbReference type="eggNOG" id="COG3509">
    <property type="taxonomic scope" value="Bacteria"/>
</dbReference>
<keyword evidence="5" id="KW-0378">Hydrolase</keyword>
<dbReference type="Pfam" id="PF10503">
    <property type="entry name" value="Esterase_PHB"/>
    <property type="match status" value="1"/>
</dbReference>
<dbReference type="SUPFAM" id="SSF53474">
    <property type="entry name" value="alpha/beta-Hydrolases"/>
    <property type="match status" value="1"/>
</dbReference>
<evidence type="ECO:0000313" key="10">
    <source>
        <dbReference type="EMBL" id="AEA45238.1"/>
    </source>
</evidence>
<dbReference type="HOGENOM" id="CLU_027551_4_0_10"/>
<dbReference type="Proteomes" id="UP000007463">
    <property type="component" value="Chromosome"/>
</dbReference>
<keyword evidence="4 8" id="KW-0732">Signal</keyword>
<reference evidence="11" key="2">
    <citation type="submission" date="2011-02" db="EMBL/GenBank/DDBJ databases">
        <title>The complete genome of Fluviicola taffensis DSM 16823.</title>
        <authorList>
            <consortium name="US DOE Joint Genome Institute (JGI-PGF)"/>
            <person name="Lucas S."/>
            <person name="Copeland A."/>
            <person name="Lapidus A."/>
            <person name="Bruce D."/>
            <person name="Goodwin L."/>
            <person name="Pitluck S."/>
            <person name="Kyrpides N."/>
            <person name="Mavromatis K."/>
            <person name="Ivanova N."/>
            <person name="Mikhailova N."/>
            <person name="Pagani I."/>
            <person name="Chertkov O."/>
            <person name="Detter J.C."/>
            <person name="Han C."/>
            <person name="Tapia R."/>
            <person name="Land M."/>
            <person name="Hauser L."/>
            <person name="Markowitz V."/>
            <person name="Cheng J.-F."/>
            <person name="Hugenholtz P."/>
            <person name="Woyke T."/>
            <person name="Wu D."/>
            <person name="Tindall B."/>
            <person name="Pomrenke H.G."/>
            <person name="Brambilla E."/>
            <person name="Klenk H.-P."/>
            <person name="Eisen J.A."/>
        </authorList>
    </citation>
    <scope>NUCLEOTIDE SEQUENCE [LARGE SCALE GENOMIC DNA]</scope>
    <source>
        <strain evidence="11">DSM 16823 / RW262 / RW262</strain>
    </source>
</reference>
<evidence type="ECO:0000256" key="6">
    <source>
        <dbReference type="ARBA" id="ARBA00023277"/>
    </source>
</evidence>
<keyword evidence="6" id="KW-0119">Carbohydrate metabolism</keyword>
<feature type="domain" description="Secretion system C-terminal sorting" evidence="9">
    <location>
        <begin position="309"/>
        <end position="378"/>
    </location>
</feature>
<dbReference type="RefSeq" id="WP_013688005.1">
    <property type="nucleotide sequence ID" value="NC_015321.1"/>
</dbReference>
<sequence length="384" mass="42693" precursor="true">MRKQFCLFLFVFIVGVNHAQTTLNGSFVHNGISRTYSYYIPASYVPGQAVPLVMSLHGFTSSGTAHMASSHYMPIADTANFIALYPDGTIEPITSQRFWNYGNIMGSTVDDVGFLEALIDTISAHYSINQNRIYAAGMSNGSFMAYYLGCQTNRFAAIGAITGTMGIDMFNNCNPSHPTPRIHFHGTTDPINPYAGNSTSKGIDEVTTYWVNQNNCNTTPTITPIPDINTTDDCTAERHLYSGGTNGNTVELFKVIDGGHTWPGFSVFTLNGNICLDFNAGKELWRFFSQYELPATVSVTENEVNEAKVWPNPTSDRLYLKADDQIITEIKIIDMRGRMVQETKSDNIQFIDISQLNEGNYIVQISGNNFTVRKKIVIVNNEMY</sequence>
<protein>
    <recommendedName>
        <fullName evidence="9">Secretion system C-terminal sorting domain-containing protein</fullName>
    </recommendedName>
</protein>
<comment type="subcellular location">
    <subcellularLocation>
        <location evidence="1">Secreted</location>
    </subcellularLocation>
</comment>
<evidence type="ECO:0000256" key="1">
    <source>
        <dbReference type="ARBA" id="ARBA00004613"/>
    </source>
</evidence>
<keyword evidence="2" id="KW-0964">Secreted</keyword>
<dbReference type="InterPro" id="IPR026444">
    <property type="entry name" value="Secre_tail"/>
</dbReference>
<feature type="signal peptide" evidence="8">
    <location>
        <begin position="1"/>
        <end position="19"/>
    </location>
</feature>
<dbReference type="PANTHER" id="PTHR38050">
    <property type="match status" value="1"/>
</dbReference>
<reference evidence="10 11" key="1">
    <citation type="journal article" date="2011" name="Stand. Genomic Sci.">
        <title>Complete genome sequence of the gliding freshwater bacterium Fluviicola taffensis type strain (RW262).</title>
        <authorList>
            <person name="Woyke T."/>
            <person name="Chertkov O."/>
            <person name="Lapidus A."/>
            <person name="Nolan M."/>
            <person name="Lucas S."/>
            <person name="Del Rio T.G."/>
            <person name="Tice H."/>
            <person name="Cheng J.F."/>
            <person name="Tapia R."/>
            <person name="Han C."/>
            <person name="Goodwin L."/>
            <person name="Pitluck S."/>
            <person name="Liolios K."/>
            <person name="Pagani I."/>
            <person name="Ivanova N."/>
            <person name="Huntemann M."/>
            <person name="Mavromatis K."/>
            <person name="Mikhailova N."/>
            <person name="Pati A."/>
            <person name="Chen A."/>
            <person name="Palaniappan K."/>
            <person name="Land M."/>
            <person name="Hauser L."/>
            <person name="Brambilla E.M."/>
            <person name="Rohde M."/>
            <person name="Mwirichia R."/>
            <person name="Sikorski J."/>
            <person name="Tindall B.J."/>
            <person name="Goker M."/>
            <person name="Bristow J."/>
            <person name="Eisen J.A."/>
            <person name="Markowitz V."/>
            <person name="Hugenholtz P."/>
            <person name="Klenk H.P."/>
            <person name="Kyrpides N.C."/>
        </authorList>
    </citation>
    <scope>NUCLEOTIDE SEQUENCE [LARGE SCALE GENOMIC DNA]</scope>
    <source>
        <strain evidence="11">DSM 16823 / RW262 / RW262</strain>
    </source>
</reference>
<dbReference type="Pfam" id="PF18962">
    <property type="entry name" value="Por_Secre_tail"/>
    <property type="match status" value="1"/>
</dbReference>
<dbReference type="EMBL" id="CP002542">
    <property type="protein sequence ID" value="AEA45238.1"/>
    <property type="molecule type" value="Genomic_DNA"/>
</dbReference>
<evidence type="ECO:0000256" key="7">
    <source>
        <dbReference type="ARBA" id="ARBA00023326"/>
    </source>
</evidence>
<evidence type="ECO:0000256" key="3">
    <source>
        <dbReference type="ARBA" id="ARBA00022651"/>
    </source>
</evidence>
<evidence type="ECO:0000256" key="4">
    <source>
        <dbReference type="ARBA" id="ARBA00022729"/>
    </source>
</evidence>
<dbReference type="Gene3D" id="3.40.50.1820">
    <property type="entry name" value="alpha/beta hydrolase"/>
    <property type="match status" value="1"/>
</dbReference>
<keyword evidence="3" id="KW-0858">Xylan degradation</keyword>
<evidence type="ECO:0000256" key="8">
    <source>
        <dbReference type="SAM" id="SignalP"/>
    </source>
</evidence>
<feature type="chain" id="PRO_5003279644" description="Secretion system C-terminal sorting domain-containing protein" evidence="8">
    <location>
        <begin position="20"/>
        <end position="384"/>
    </location>
</feature>
<gene>
    <name evidence="10" type="ordered locus">Fluta_3265</name>
</gene>
<evidence type="ECO:0000313" key="11">
    <source>
        <dbReference type="Proteomes" id="UP000007463"/>
    </source>
</evidence>
<keyword evidence="7" id="KW-0624">Polysaccharide degradation</keyword>
<dbReference type="InterPro" id="IPR029058">
    <property type="entry name" value="AB_hydrolase_fold"/>
</dbReference>
<accession>F2IA61</accession>
<dbReference type="OrthoDB" id="9764953at2"/>
<dbReference type="KEGG" id="fte:Fluta_3265"/>
<dbReference type="GO" id="GO:0005576">
    <property type="term" value="C:extracellular region"/>
    <property type="evidence" value="ECO:0007669"/>
    <property type="project" value="UniProtKB-SubCell"/>
</dbReference>
<dbReference type="AlphaFoldDB" id="F2IA61"/>
<name>F2IA61_FLUTR</name>
<dbReference type="GO" id="GO:0045493">
    <property type="term" value="P:xylan catabolic process"/>
    <property type="evidence" value="ECO:0007669"/>
    <property type="project" value="UniProtKB-KW"/>
</dbReference>
<dbReference type="NCBIfam" id="TIGR04183">
    <property type="entry name" value="Por_Secre_tail"/>
    <property type="match status" value="1"/>
</dbReference>
<dbReference type="InterPro" id="IPR043595">
    <property type="entry name" value="FaeB/C/D"/>
</dbReference>
<dbReference type="GO" id="GO:0030600">
    <property type="term" value="F:feruloyl esterase activity"/>
    <property type="evidence" value="ECO:0007669"/>
    <property type="project" value="InterPro"/>
</dbReference>
<organism evidence="10 11">
    <name type="scientific">Fluviicola taffensis (strain DSM 16823 / NCIMB 13979 / RW262)</name>
    <dbReference type="NCBI Taxonomy" id="755732"/>
    <lineage>
        <taxon>Bacteria</taxon>
        <taxon>Pseudomonadati</taxon>
        <taxon>Bacteroidota</taxon>
        <taxon>Flavobacteriia</taxon>
        <taxon>Flavobacteriales</taxon>
        <taxon>Crocinitomicaceae</taxon>
        <taxon>Fluviicola</taxon>
    </lineage>
</organism>